<dbReference type="Proteomes" id="UP001172102">
    <property type="component" value="Unassembled WGS sequence"/>
</dbReference>
<reference evidence="2" key="1">
    <citation type="submission" date="2023-06" db="EMBL/GenBank/DDBJ databases">
        <title>Genome-scale phylogeny and comparative genomics of the fungal order Sordariales.</title>
        <authorList>
            <consortium name="Lawrence Berkeley National Laboratory"/>
            <person name="Hensen N."/>
            <person name="Bonometti L."/>
            <person name="Westerberg I."/>
            <person name="Brannstrom I.O."/>
            <person name="Guillou S."/>
            <person name="Cros-Aarteil S."/>
            <person name="Calhoun S."/>
            <person name="Haridas S."/>
            <person name="Kuo A."/>
            <person name="Mondo S."/>
            <person name="Pangilinan J."/>
            <person name="Riley R."/>
            <person name="Labutti K."/>
            <person name="Andreopoulos B."/>
            <person name="Lipzen A."/>
            <person name="Chen C."/>
            <person name="Yanf M."/>
            <person name="Daum C."/>
            <person name="Ng V."/>
            <person name="Clum A."/>
            <person name="Steindorff A."/>
            <person name="Ohm R."/>
            <person name="Martin F."/>
            <person name="Silar P."/>
            <person name="Natvig D."/>
            <person name="Lalanne C."/>
            <person name="Gautier V."/>
            <person name="Ament-Velasquez S.L."/>
            <person name="Kruys A."/>
            <person name="Hutchinson M.I."/>
            <person name="Powell A.J."/>
            <person name="Barry K."/>
            <person name="Miller A.N."/>
            <person name="Grigoriev I.V."/>
            <person name="Debuchy R."/>
            <person name="Gladieux P."/>
            <person name="Thoren M.H."/>
            <person name="Johannesson H."/>
        </authorList>
    </citation>
    <scope>NUCLEOTIDE SEQUENCE</scope>
    <source>
        <strain evidence="2">SMH4607-1</strain>
    </source>
</reference>
<feature type="transmembrane region" description="Helical" evidence="1">
    <location>
        <begin position="28"/>
        <end position="51"/>
    </location>
</feature>
<keyword evidence="1" id="KW-0812">Transmembrane</keyword>
<evidence type="ECO:0000313" key="3">
    <source>
        <dbReference type="Proteomes" id="UP001172102"/>
    </source>
</evidence>
<keyword evidence="3" id="KW-1185">Reference proteome</keyword>
<dbReference type="AlphaFoldDB" id="A0AA40B0T8"/>
<comment type="caution">
    <text evidence="2">The sequence shown here is derived from an EMBL/GenBank/DDBJ whole genome shotgun (WGS) entry which is preliminary data.</text>
</comment>
<evidence type="ECO:0000313" key="2">
    <source>
        <dbReference type="EMBL" id="KAK0725558.1"/>
    </source>
</evidence>
<protein>
    <submittedName>
        <fullName evidence="2">Uncharacterized protein</fullName>
    </submittedName>
</protein>
<name>A0AA40B0T8_9PEZI</name>
<keyword evidence="1" id="KW-1133">Transmembrane helix</keyword>
<dbReference type="EMBL" id="JAUKUA010000002">
    <property type="protein sequence ID" value="KAK0725558.1"/>
    <property type="molecule type" value="Genomic_DNA"/>
</dbReference>
<feature type="transmembrane region" description="Helical" evidence="1">
    <location>
        <begin position="63"/>
        <end position="86"/>
    </location>
</feature>
<organism evidence="2 3">
    <name type="scientific">Lasiosphaeris hirsuta</name>
    <dbReference type="NCBI Taxonomy" id="260670"/>
    <lineage>
        <taxon>Eukaryota</taxon>
        <taxon>Fungi</taxon>
        <taxon>Dikarya</taxon>
        <taxon>Ascomycota</taxon>
        <taxon>Pezizomycotina</taxon>
        <taxon>Sordariomycetes</taxon>
        <taxon>Sordariomycetidae</taxon>
        <taxon>Sordariales</taxon>
        <taxon>Lasiosphaeriaceae</taxon>
        <taxon>Lasiosphaeris</taxon>
    </lineage>
</organism>
<keyword evidence="1" id="KW-0472">Membrane</keyword>
<accession>A0AA40B0T8</accession>
<evidence type="ECO:0000256" key="1">
    <source>
        <dbReference type="SAM" id="Phobius"/>
    </source>
</evidence>
<sequence length="89" mass="9631">MGANLSLQEKFADTRNATLAAHDRDADIIMGAVWGGSFYAIGMIFCAVQLLARWSGKHGERGVNMFSVLAAFIVSVGWPLILIYLARSA</sequence>
<proteinExistence type="predicted"/>
<gene>
    <name evidence="2" type="ORF">B0H67DRAFT_479907</name>
</gene>